<accession>A0AAV0N9D2</accession>
<dbReference type="PANTHER" id="PTHR10366">
    <property type="entry name" value="NAD DEPENDENT EPIMERASE/DEHYDRATASE"/>
    <property type="match status" value="1"/>
</dbReference>
<gene>
    <name evidence="3" type="ORF">LITE_LOCUS32239</name>
</gene>
<dbReference type="EMBL" id="CAMGYJ010000008">
    <property type="protein sequence ID" value="CAI0455182.1"/>
    <property type="molecule type" value="Genomic_DNA"/>
</dbReference>
<sequence length="422" mass="46743">MGFIPTEESRRQEIEEFKRMVVACAGLSRRKDEEEQLGFHLRSPEIDDDVGEEKIVCVTSGVSFLGLAVVNRLLVRGYAVRILVDNQEDVEKLREMEEAAAGEEGRRRLGSSNNGVVEAVVASLFQVETLAEAFNGCRGVFHTAAFADPAGLSGYTGAYCIFRTAFTMFSVSDYRFNLNPPTFDACQKSMGEIEVKAAENVVEACSRTPSVRSCVLTSSLLACIWRDSTLQDYPCVINHESWSEETFCRDKRLWYALGKLRAEKAAWRIAKEKGVKLATICPGLITGPEFFDRNPTSTVAYLKGNPNPISPTTPLISLWINTIGAQEMFADGLLATVDVMKLAEAQACVFEGMKKTAGGRYICYDNVIESEETAEKLAEEVGMSAERICGNRGAYIPAPFQLSNRKLSNLMSRTLRSCYNQR</sequence>
<dbReference type="Gene3D" id="3.40.50.720">
    <property type="entry name" value="NAD(P)-binding Rossmann-like Domain"/>
    <property type="match status" value="1"/>
</dbReference>
<keyword evidence="2" id="KW-0560">Oxidoreductase</keyword>
<comment type="caution">
    <text evidence="3">The sequence shown here is derived from an EMBL/GenBank/DDBJ whole genome shotgun (WGS) entry which is preliminary data.</text>
</comment>
<proteinExistence type="predicted"/>
<dbReference type="AlphaFoldDB" id="A0AAV0N9D2"/>
<keyword evidence="4" id="KW-1185">Reference proteome</keyword>
<dbReference type="InterPro" id="IPR050425">
    <property type="entry name" value="NAD(P)_dehydrat-like"/>
</dbReference>
<dbReference type="PANTHER" id="PTHR10366:SF483">
    <property type="entry name" value="CINNAMOYL COA REDUCTASE-LIKE PROTEIN"/>
    <property type="match status" value="1"/>
</dbReference>
<name>A0AAV0N9D2_9ROSI</name>
<dbReference type="GO" id="GO:0016616">
    <property type="term" value="F:oxidoreductase activity, acting on the CH-OH group of donors, NAD or NADP as acceptor"/>
    <property type="evidence" value="ECO:0007669"/>
    <property type="project" value="TreeGrafter"/>
</dbReference>
<evidence type="ECO:0000313" key="3">
    <source>
        <dbReference type="EMBL" id="CAI0455182.1"/>
    </source>
</evidence>
<dbReference type="SUPFAM" id="SSF51735">
    <property type="entry name" value="NAD(P)-binding Rossmann-fold domains"/>
    <property type="match status" value="1"/>
</dbReference>
<keyword evidence="1" id="KW-0521">NADP</keyword>
<reference evidence="3" key="1">
    <citation type="submission" date="2022-08" db="EMBL/GenBank/DDBJ databases">
        <authorList>
            <person name="Gutierrez-Valencia J."/>
        </authorList>
    </citation>
    <scope>NUCLEOTIDE SEQUENCE</scope>
</reference>
<organism evidence="3 4">
    <name type="scientific">Linum tenue</name>
    <dbReference type="NCBI Taxonomy" id="586396"/>
    <lineage>
        <taxon>Eukaryota</taxon>
        <taxon>Viridiplantae</taxon>
        <taxon>Streptophyta</taxon>
        <taxon>Embryophyta</taxon>
        <taxon>Tracheophyta</taxon>
        <taxon>Spermatophyta</taxon>
        <taxon>Magnoliopsida</taxon>
        <taxon>eudicotyledons</taxon>
        <taxon>Gunneridae</taxon>
        <taxon>Pentapetalae</taxon>
        <taxon>rosids</taxon>
        <taxon>fabids</taxon>
        <taxon>Malpighiales</taxon>
        <taxon>Linaceae</taxon>
        <taxon>Linum</taxon>
    </lineage>
</organism>
<evidence type="ECO:0000256" key="2">
    <source>
        <dbReference type="ARBA" id="ARBA00023002"/>
    </source>
</evidence>
<dbReference type="InterPro" id="IPR036291">
    <property type="entry name" value="NAD(P)-bd_dom_sf"/>
</dbReference>
<evidence type="ECO:0000313" key="4">
    <source>
        <dbReference type="Proteomes" id="UP001154282"/>
    </source>
</evidence>
<evidence type="ECO:0000256" key="1">
    <source>
        <dbReference type="ARBA" id="ARBA00022857"/>
    </source>
</evidence>
<protein>
    <submittedName>
        <fullName evidence="3">Uncharacterized protein</fullName>
    </submittedName>
</protein>
<dbReference type="Proteomes" id="UP001154282">
    <property type="component" value="Unassembled WGS sequence"/>
</dbReference>